<reference evidence="2 3" key="1">
    <citation type="submission" date="2024-03" db="EMBL/GenBank/DDBJ databases">
        <title>The Acrasis kona genome and developmental transcriptomes reveal deep origins of eukaryotic multicellular pathways.</title>
        <authorList>
            <person name="Sheikh S."/>
            <person name="Fu C.-J."/>
            <person name="Brown M.W."/>
            <person name="Baldauf S.L."/>
        </authorList>
    </citation>
    <scope>NUCLEOTIDE SEQUENCE [LARGE SCALE GENOMIC DNA]</scope>
    <source>
        <strain evidence="2 3">ATCC MYA-3509</strain>
    </source>
</reference>
<keyword evidence="3" id="KW-1185">Reference proteome</keyword>
<dbReference type="InterPro" id="IPR036885">
    <property type="entry name" value="SWIB_MDM2_dom_sf"/>
</dbReference>
<protein>
    <submittedName>
        <fullName evidence="2">SWI/SNF complex component</fullName>
    </submittedName>
</protein>
<evidence type="ECO:0000313" key="3">
    <source>
        <dbReference type="Proteomes" id="UP001431209"/>
    </source>
</evidence>
<feature type="domain" description="DM2" evidence="1">
    <location>
        <begin position="246"/>
        <end position="329"/>
    </location>
</feature>
<proteinExistence type="predicted"/>
<dbReference type="PANTHER" id="PTHR13844">
    <property type="entry name" value="SWI/SNF-RELATED MATRIX-ASSOCIATED ACTIN-DEPENDENT REGULATOR OF CHROMATIN SUBFAMILY D"/>
    <property type="match status" value="1"/>
</dbReference>
<dbReference type="SMART" id="SM00151">
    <property type="entry name" value="SWIB"/>
    <property type="match status" value="1"/>
</dbReference>
<dbReference type="CDD" id="cd10568">
    <property type="entry name" value="SWIB_like"/>
    <property type="match status" value="1"/>
</dbReference>
<dbReference type="SUPFAM" id="SSF47592">
    <property type="entry name" value="SWIB/MDM2 domain"/>
    <property type="match status" value="1"/>
</dbReference>
<accession>A0AAW2ZBV9</accession>
<dbReference type="PROSITE" id="PS51925">
    <property type="entry name" value="SWIB_MDM2"/>
    <property type="match status" value="1"/>
</dbReference>
<name>A0AAW2ZBV9_9EUKA</name>
<dbReference type="Pfam" id="PF02201">
    <property type="entry name" value="SWIB"/>
    <property type="match status" value="1"/>
</dbReference>
<dbReference type="EMBL" id="JAOPGA020001203">
    <property type="protein sequence ID" value="KAL0486179.1"/>
    <property type="molecule type" value="Genomic_DNA"/>
</dbReference>
<evidence type="ECO:0000259" key="1">
    <source>
        <dbReference type="PROSITE" id="PS51925"/>
    </source>
</evidence>
<sequence length="458" mass="52650">MNSYMGMTSSFVVNPQQPQNNLYPAANKRVTRAPSQLQPNVNPATIPISSIPPSFSTNTSHLIPPPKRIRRDDHVIPEEIQHLVPESSVLIELQHFEKRLDKIISDKKLRMRQALIDREVVRKTLHIQISCESNKNTQQDLQAEPEEWTMRIRGTIPEPNNLFALDESCKLTQYISSMLIDFEKEIFLDQKPVEWRRTVGFTDCEGFSFTKKLAPVTTSQSSSNVKIILYMRHDPPIYHMSEQLQSVVKVGITNSSQLLNIGDDKNHSLGVAVTLNHIITAVWNYIFTNKLTTEDRKVINCDALLKELFGSDKISFSDILQKLKEHLVAPAAIEIDYNMSADPNNILTIPVDIYIQQPVAQRSEVEVMLEDRPIKEVEEANENINKMVQHIREHKKKRDFMMAFSSDPVGFIHGLIHSQTRDLLIANNKKEVDEQRYSNYYKKDWSSEAVSRLFSQKM</sequence>
<dbReference type="Proteomes" id="UP001431209">
    <property type="component" value="Unassembled WGS sequence"/>
</dbReference>
<dbReference type="InterPro" id="IPR019835">
    <property type="entry name" value="SWIB_domain"/>
</dbReference>
<evidence type="ECO:0000313" key="2">
    <source>
        <dbReference type="EMBL" id="KAL0486179.1"/>
    </source>
</evidence>
<dbReference type="InterPro" id="IPR003121">
    <property type="entry name" value="SWIB_MDM2_domain"/>
</dbReference>
<gene>
    <name evidence="2" type="ORF">AKO1_001801</name>
</gene>
<comment type="caution">
    <text evidence="2">The sequence shown here is derived from an EMBL/GenBank/DDBJ whole genome shotgun (WGS) entry which is preliminary data.</text>
</comment>
<dbReference type="AlphaFoldDB" id="A0AAW2ZBV9"/>
<dbReference type="Gene3D" id="1.10.245.10">
    <property type="entry name" value="SWIB/MDM2 domain"/>
    <property type="match status" value="1"/>
</dbReference>
<organism evidence="2 3">
    <name type="scientific">Acrasis kona</name>
    <dbReference type="NCBI Taxonomy" id="1008807"/>
    <lineage>
        <taxon>Eukaryota</taxon>
        <taxon>Discoba</taxon>
        <taxon>Heterolobosea</taxon>
        <taxon>Tetramitia</taxon>
        <taxon>Eutetramitia</taxon>
        <taxon>Acrasidae</taxon>
        <taxon>Acrasis</taxon>
    </lineage>
</organism>